<dbReference type="AlphaFoldDB" id="A0A841EKL9"/>
<reference evidence="2 3" key="1">
    <citation type="submission" date="2020-08" db="EMBL/GenBank/DDBJ databases">
        <title>Functional genomics of gut bacteria from endangered species of beetles.</title>
        <authorList>
            <person name="Carlos-Shanley C."/>
        </authorList>
    </citation>
    <scope>NUCLEOTIDE SEQUENCE [LARGE SCALE GENOMIC DNA]</scope>
    <source>
        <strain evidence="2 3">S00070</strain>
    </source>
</reference>
<name>A0A841EKL9_9BACT</name>
<dbReference type="GO" id="GO:0004560">
    <property type="term" value="F:alpha-L-fucosidase activity"/>
    <property type="evidence" value="ECO:0007669"/>
    <property type="project" value="TreeGrafter"/>
</dbReference>
<feature type="domain" description="Glycosyl hydrolase family 95 N-terminal" evidence="1">
    <location>
        <begin position="30"/>
        <end position="125"/>
    </location>
</feature>
<organism evidence="2 3">
    <name type="scientific">Arcicella rosea</name>
    <dbReference type="NCBI Taxonomy" id="502909"/>
    <lineage>
        <taxon>Bacteria</taxon>
        <taxon>Pseudomonadati</taxon>
        <taxon>Bacteroidota</taxon>
        <taxon>Cytophagia</taxon>
        <taxon>Cytophagales</taxon>
        <taxon>Flectobacillaceae</taxon>
        <taxon>Arcicella</taxon>
    </lineage>
</organism>
<sequence length="130" mass="14447">MTSNLYNMKLLFIFFFAISNLVQAQKSLVLWYDKPSGNVWERALPIGNGKIGAMVYGNVAQEILQLNETSVWTGSPNRNDNPDALASLPAIRQLVFEGKQKEAEILAGKTIQSKKSNGQMFQQVGVWVGK</sequence>
<dbReference type="RefSeq" id="WP_184133985.1">
    <property type="nucleotide sequence ID" value="NZ_JACHKT010000013.1"/>
</dbReference>
<dbReference type="PANTHER" id="PTHR31084">
    <property type="entry name" value="ALPHA-L-FUCOSIDASE 2"/>
    <property type="match status" value="1"/>
</dbReference>
<dbReference type="EMBL" id="JACHKT010000013">
    <property type="protein sequence ID" value="MBB6003486.1"/>
    <property type="molecule type" value="Genomic_DNA"/>
</dbReference>
<evidence type="ECO:0000313" key="2">
    <source>
        <dbReference type="EMBL" id="MBB6003486.1"/>
    </source>
</evidence>
<proteinExistence type="predicted"/>
<dbReference type="InterPro" id="IPR027414">
    <property type="entry name" value="GH95_N_dom"/>
</dbReference>
<gene>
    <name evidence="2" type="ORF">HNP25_002144</name>
</gene>
<dbReference type="Pfam" id="PF14498">
    <property type="entry name" value="Glyco_hyd_65N_2"/>
    <property type="match status" value="1"/>
</dbReference>
<dbReference type="PANTHER" id="PTHR31084:SF0">
    <property type="entry name" value="ALPHA-L-FUCOSIDASE 2"/>
    <property type="match status" value="1"/>
</dbReference>
<dbReference type="Gene3D" id="2.70.98.50">
    <property type="entry name" value="putative glycoside hydrolase family protein from bacillus halodurans"/>
    <property type="match status" value="1"/>
</dbReference>
<dbReference type="Proteomes" id="UP000524404">
    <property type="component" value="Unassembled WGS sequence"/>
</dbReference>
<protein>
    <recommendedName>
        <fullName evidence="1">Glycosyl hydrolase family 95 N-terminal domain-containing protein</fullName>
    </recommendedName>
</protein>
<accession>A0A841EKL9</accession>
<comment type="caution">
    <text evidence="2">The sequence shown here is derived from an EMBL/GenBank/DDBJ whole genome shotgun (WGS) entry which is preliminary data.</text>
</comment>
<keyword evidence="3" id="KW-1185">Reference proteome</keyword>
<evidence type="ECO:0000313" key="3">
    <source>
        <dbReference type="Proteomes" id="UP000524404"/>
    </source>
</evidence>
<evidence type="ECO:0000259" key="1">
    <source>
        <dbReference type="Pfam" id="PF14498"/>
    </source>
</evidence>